<gene>
    <name evidence="2" type="ORF">PENARI_c010G12132</name>
</gene>
<evidence type="ECO:0000313" key="2">
    <source>
        <dbReference type="EMBL" id="OGE52560.1"/>
    </source>
</evidence>
<name>A0A1F5LHS5_PENAI</name>
<dbReference type="OrthoDB" id="4367922at2759"/>
<proteinExistence type="predicted"/>
<dbReference type="Proteomes" id="UP000177622">
    <property type="component" value="Unassembled WGS sequence"/>
</dbReference>
<feature type="compositionally biased region" description="Basic and acidic residues" evidence="1">
    <location>
        <begin position="94"/>
        <end position="105"/>
    </location>
</feature>
<reference evidence="2 3" key="1">
    <citation type="journal article" date="2016" name="Sci. Rep.">
        <title>Penicillium arizonense, a new, genome sequenced fungal species, reveals a high chemical diversity in secreted metabolites.</title>
        <authorList>
            <person name="Grijseels S."/>
            <person name="Nielsen J.C."/>
            <person name="Randelovic M."/>
            <person name="Nielsen J."/>
            <person name="Nielsen K.F."/>
            <person name="Workman M."/>
            <person name="Frisvad J.C."/>
        </authorList>
    </citation>
    <scope>NUCLEOTIDE SEQUENCE [LARGE SCALE GENOMIC DNA]</scope>
    <source>
        <strain evidence="2 3">CBS 141311</strain>
    </source>
</reference>
<organism evidence="2 3">
    <name type="scientific">Penicillium arizonense</name>
    <dbReference type="NCBI Taxonomy" id="1835702"/>
    <lineage>
        <taxon>Eukaryota</taxon>
        <taxon>Fungi</taxon>
        <taxon>Dikarya</taxon>
        <taxon>Ascomycota</taxon>
        <taxon>Pezizomycotina</taxon>
        <taxon>Eurotiomycetes</taxon>
        <taxon>Eurotiomycetidae</taxon>
        <taxon>Eurotiales</taxon>
        <taxon>Aspergillaceae</taxon>
        <taxon>Penicillium</taxon>
    </lineage>
</organism>
<comment type="caution">
    <text evidence="2">The sequence shown here is derived from an EMBL/GenBank/DDBJ whole genome shotgun (WGS) entry which is preliminary data.</text>
</comment>
<dbReference type="GeneID" id="34577182"/>
<evidence type="ECO:0000313" key="3">
    <source>
        <dbReference type="Proteomes" id="UP000177622"/>
    </source>
</evidence>
<feature type="compositionally biased region" description="Low complexity" evidence="1">
    <location>
        <begin position="25"/>
        <end position="36"/>
    </location>
</feature>
<sequence>MSDILRRASDAFHHRQRQDSTGSMDAPASPDAAKPPVQEPMNQKPESVQPDSHAKDAVAASANDVEHPKHRRHWGWGYQRGKGPEAKQQPQSSHEQRDNDWVFGT</sequence>
<feature type="region of interest" description="Disordered" evidence="1">
    <location>
        <begin position="1"/>
        <end position="105"/>
    </location>
</feature>
<feature type="compositionally biased region" description="Polar residues" evidence="1">
    <location>
        <begin position="40"/>
        <end position="50"/>
    </location>
</feature>
<dbReference type="AlphaFoldDB" id="A0A1F5LHS5"/>
<feature type="compositionally biased region" description="Basic and acidic residues" evidence="1">
    <location>
        <begin position="1"/>
        <end position="13"/>
    </location>
</feature>
<dbReference type="EMBL" id="LXJU01000010">
    <property type="protein sequence ID" value="OGE52560.1"/>
    <property type="molecule type" value="Genomic_DNA"/>
</dbReference>
<protein>
    <submittedName>
        <fullName evidence="2">Uncharacterized protein</fullName>
    </submittedName>
</protein>
<accession>A0A1F5LHS5</accession>
<dbReference type="RefSeq" id="XP_022488001.1">
    <property type="nucleotide sequence ID" value="XM_022632448.1"/>
</dbReference>
<keyword evidence="3" id="KW-1185">Reference proteome</keyword>
<evidence type="ECO:0000256" key="1">
    <source>
        <dbReference type="SAM" id="MobiDB-lite"/>
    </source>
</evidence>